<evidence type="ECO:0000313" key="3">
    <source>
        <dbReference type="Proteomes" id="UP000039865"/>
    </source>
</evidence>
<evidence type="ECO:0000256" key="1">
    <source>
        <dbReference type="SAM" id="MobiDB-lite"/>
    </source>
</evidence>
<dbReference type="InParanoid" id="A0A078B7Z1"/>
<dbReference type="AlphaFoldDB" id="A0A078B7Z1"/>
<proteinExistence type="predicted"/>
<evidence type="ECO:0000313" key="2">
    <source>
        <dbReference type="EMBL" id="CDW90519.1"/>
    </source>
</evidence>
<keyword evidence="3" id="KW-1185">Reference proteome</keyword>
<protein>
    <submittedName>
        <fullName evidence="2">Uncharacterized protein</fullName>
    </submittedName>
</protein>
<gene>
    <name evidence="2" type="primary">Contig17460.g18572</name>
    <name evidence="2" type="ORF">STYLEM_19663</name>
</gene>
<dbReference type="EMBL" id="CCKQ01018544">
    <property type="protein sequence ID" value="CDW90519.1"/>
    <property type="molecule type" value="Genomic_DNA"/>
</dbReference>
<accession>A0A078B7Z1</accession>
<feature type="region of interest" description="Disordered" evidence="1">
    <location>
        <begin position="36"/>
        <end position="58"/>
    </location>
</feature>
<sequence>MIRKINTSNVFLRPNEDIENAALESQINAEEYQKISEERKSNSDQQRKMSHSKNQDRLEIKFEKGSLGSGDLINQPTYSDSKKNEKPILSYLEREIVRIGTNIHTLSQKFIALNSNLQNISEQHREFENQQSIKMLQLDQRLQNQEKISKNILENVKQLVDHQKKQESHQKKQESHNQRNEEIFEKILDQLKLINNKLAVNMGQDISHKDDGHLYL</sequence>
<reference evidence="2 3" key="1">
    <citation type="submission" date="2014-06" db="EMBL/GenBank/DDBJ databases">
        <authorList>
            <person name="Swart Estienne"/>
        </authorList>
    </citation>
    <scope>NUCLEOTIDE SEQUENCE [LARGE SCALE GENOMIC DNA]</scope>
    <source>
        <strain evidence="2 3">130c</strain>
    </source>
</reference>
<name>A0A078B7Z1_STYLE</name>
<dbReference type="Proteomes" id="UP000039865">
    <property type="component" value="Unassembled WGS sequence"/>
</dbReference>
<organism evidence="2 3">
    <name type="scientific">Stylonychia lemnae</name>
    <name type="common">Ciliate</name>
    <dbReference type="NCBI Taxonomy" id="5949"/>
    <lineage>
        <taxon>Eukaryota</taxon>
        <taxon>Sar</taxon>
        <taxon>Alveolata</taxon>
        <taxon>Ciliophora</taxon>
        <taxon>Intramacronucleata</taxon>
        <taxon>Spirotrichea</taxon>
        <taxon>Stichotrichia</taxon>
        <taxon>Sporadotrichida</taxon>
        <taxon>Oxytrichidae</taxon>
        <taxon>Stylonychinae</taxon>
        <taxon>Stylonychia</taxon>
    </lineage>
</organism>